<evidence type="ECO:0000313" key="3">
    <source>
        <dbReference type="Proteomes" id="UP000006727"/>
    </source>
</evidence>
<proteinExistence type="predicted"/>
<dbReference type="Proteomes" id="UP000006727">
    <property type="component" value="Chromosome 25"/>
</dbReference>
<keyword evidence="3" id="KW-1185">Reference proteome</keyword>
<reference evidence="2" key="3">
    <citation type="submission" date="2020-12" db="UniProtKB">
        <authorList>
            <consortium name="EnsemblPlants"/>
        </authorList>
    </citation>
    <scope>IDENTIFICATION</scope>
</reference>
<evidence type="ECO:0000313" key="1">
    <source>
        <dbReference type="EMBL" id="PNR27773.1"/>
    </source>
</evidence>
<name>A0A2K1IES8_PHYPA</name>
<dbReference type="InParanoid" id="A0A2K1IES8"/>
<dbReference type="EnsemblPlants" id="Pp3c25_13748V3.1">
    <property type="protein sequence ID" value="PAC:32979912.CDS.1"/>
    <property type="gene ID" value="Pp3c25_13748"/>
</dbReference>
<dbReference type="AlphaFoldDB" id="A0A2K1IES8"/>
<dbReference type="EMBL" id="ABEU02000025">
    <property type="protein sequence ID" value="PNR27773.1"/>
    <property type="molecule type" value="Genomic_DNA"/>
</dbReference>
<reference evidence="1 3" key="1">
    <citation type="journal article" date="2008" name="Science">
        <title>The Physcomitrella genome reveals evolutionary insights into the conquest of land by plants.</title>
        <authorList>
            <person name="Rensing S."/>
            <person name="Lang D."/>
            <person name="Zimmer A."/>
            <person name="Terry A."/>
            <person name="Salamov A."/>
            <person name="Shapiro H."/>
            <person name="Nishiyama T."/>
            <person name="Perroud P.-F."/>
            <person name="Lindquist E."/>
            <person name="Kamisugi Y."/>
            <person name="Tanahashi T."/>
            <person name="Sakakibara K."/>
            <person name="Fujita T."/>
            <person name="Oishi K."/>
            <person name="Shin-I T."/>
            <person name="Kuroki Y."/>
            <person name="Toyoda A."/>
            <person name="Suzuki Y."/>
            <person name="Hashimoto A."/>
            <person name="Yamaguchi K."/>
            <person name="Sugano A."/>
            <person name="Kohara Y."/>
            <person name="Fujiyama A."/>
            <person name="Anterola A."/>
            <person name="Aoki S."/>
            <person name="Ashton N."/>
            <person name="Barbazuk W.B."/>
            <person name="Barker E."/>
            <person name="Bennetzen J."/>
            <person name="Bezanilla M."/>
            <person name="Blankenship R."/>
            <person name="Cho S.H."/>
            <person name="Dutcher S."/>
            <person name="Estelle M."/>
            <person name="Fawcett J.A."/>
            <person name="Gundlach H."/>
            <person name="Hanada K."/>
            <person name="Heyl A."/>
            <person name="Hicks K.A."/>
            <person name="Hugh J."/>
            <person name="Lohr M."/>
            <person name="Mayer K."/>
            <person name="Melkozernov A."/>
            <person name="Murata T."/>
            <person name="Nelson D."/>
            <person name="Pils B."/>
            <person name="Prigge M."/>
            <person name="Reiss B."/>
            <person name="Renner T."/>
            <person name="Rombauts S."/>
            <person name="Rushton P."/>
            <person name="Sanderfoot A."/>
            <person name="Schween G."/>
            <person name="Shiu S.-H."/>
            <person name="Stueber K."/>
            <person name="Theodoulou F.L."/>
            <person name="Tu H."/>
            <person name="Van de Peer Y."/>
            <person name="Verrier P.J."/>
            <person name="Waters E."/>
            <person name="Wood A."/>
            <person name="Yang L."/>
            <person name="Cove D."/>
            <person name="Cuming A."/>
            <person name="Hasebe M."/>
            <person name="Lucas S."/>
            <person name="Mishler D.B."/>
            <person name="Reski R."/>
            <person name="Grigoriev I."/>
            <person name="Quatrano R.S."/>
            <person name="Boore J.L."/>
        </authorList>
    </citation>
    <scope>NUCLEOTIDE SEQUENCE [LARGE SCALE GENOMIC DNA]</scope>
    <source>
        <strain evidence="2 3">cv. Gransden 2004</strain>
    </source>
</reference>
<reference evidence="1 3" key="2">
    <citation type="journal article" date="2018" name="Plant J.">
        <title>The Physcomitrella patens chromosome-scale assembly reveals moss genome structure and evolution.</title>
        <authorList>
            <person name="Lang D."/>
            <person name="Ullrich K.K."/>
            <person name="Murat F."/>
            <person name="Fuchs J."/>
            <person name="Jenkins J."/>
            <person name="Haas F.B."/>
            <person name="Piednoel M."/>
            <person name="Gundlach H."/>
            <person name="Van Bel M."/>
            <person name="Meyberg R."/>
            <person name="Vives C."/>
            <person name="Morata J."/>
            <person name="Symeonidi A."/>
            <person name="Hiss M."/>
            <person name="Muchero W."/>
            <person name="Kamisugi Y."/>
            <person name="Saleh O."/>
            <person name="Blanc G."/>
            <person name="Decker E.L."/>
            <person name="van Gessel N."/>
            <person name="Grimwood J."/>
            <person name="Hayes R.D."/>
            <person name="Graham S.W."/>
            <person name="Gunter L.E."/>
            <person name="McDaniel S.F."/>
            <person name="Hoernstein S.N.W."/>
            <person name="Larsson A."/>
            <person name="Li F.W."/>
            <person name="Perroud P.F."/>
            <person name="Phillips J."/>
            <person name="Ranjan P."/>
            <person name="Rokshar D.S."/>
            <person name="Rothfels C.J."/>
            <person name="Schneider L."/>
            <person name="Shu S."/>
            <person name="Stevenson D.W."/>
            <person name="Thummler F."/>
            <person name="Tillich M."/>
            <person name="Villarreal Aguilar J.C."/>
            <person name="Widiez T."/>
            <person name="Wong G.K."/>
            <person name="Wymore A."/>
            <person name="Zhang Y."/>
            <person name="Zimmer A.D."/>
            <person name="Quatrano R.S."/>
            <person name="Mayer K.F.X."/>
            <person name="Goodstein D."/>
            <person name="Casacuberta J.M."/>
            <person name="Vandepoele K."/>
            <person name="Reski R."/>
            <person name="Cuming A.C."/>
            <person name="Tuskan G.A."/>
            <person name="Maumus F."/>
            <person name="Salse J."/>
            <person name="Schmutz J."/>
            <person name="Rensing S.A."/>
        </authorList>
    </citation>
    <scope>NUCLEOTIDE SEQUENCE [LARGE SCALE GENOMIC DNA]</scope>
    <source>
        <strain evidence="2 3">cv. Gransden 2004</strain>
    </source>
</reference>
<evidence type="ECO:0000313" key="2">
    <source>
        <dbReference type="EnsemblPlants" id="PAC:32979912.CDS.1"/>
    </source>
</evidence>
<dbReference type="Gramene" id="Pp3c25_13748V3.1">
    <property type="protein sequence ID" value="PAC:32979912.CDS.1"/>
    <property type="gene ID" value="Pp3c25_13748"/>
</dbReference>
<accession>A0A2K1IES8</accession>
<organism evidence="1">
    <name type="scientific">Physcomitrium patens</name>
    <name type="common">Spreading-leaved earth moss</name>
    <name type="synonym">Physcomitrella patens</name>
    <dbReference type="NCBI Taxonomy" id="3218"/>
    <lineage>
        <taxon>Eukaryota</taxon>
        <taxon>Viridiplantae</taxon>
        <taxon>Streptophyta</taxon>
        <taxon>Embryophyta</taxon>
        <taxon>Bryophyta</taxon>
        <taxon>Bryophytina</taxon>
        <taxon>Bryopsida</taxon>
        <taxon>Funariidae</taxon>
        <taxon>Funariales</taxon>
        <taxon>Funariaceae</taxon>
        <taxon>Physcomitrium</taxon>
    </lineage>
</organism>
<protein>
    <submittedName>
        <fullName evidence="1 2">Uncharacterized protein</fullName>
    </submittedName>
</protein>
<sequence>MLDNKSVQNNWGEEATIRGVKVPKHLTSFGKGIACSSMINQPILPIPGLEEPQWQAIQHEQEGHQANERQVNWVFS</sequence>
<gene>
    <name evidence="1" type="ORF">PHYPA_029925</name>
</gene>